<dbReference type="InterPro" id="IPR045829">
    <property type="entry name" value="PKD_6"/>
</dbReference>
<dbReference type="Proteomes" id="UP000326380">
    <property type="component" value="Unassembled WGS sequence"/>
</dbReference>
<dbReference type="Pfam" id="PF19408">
    <property type="entry name" value="PKD_6"/>
    <property type="match status" value="2"/>
</dbReference>
<comment type="caution">
    <text evidence="2">The sequence shown here is derived from an EMBL/GenBank/DDBJ whole genome shotgun (WGS) entry which is preliminary data.</text>
</comment>
<dbReference type="EMBL" id="VTWU01000004">
    <property type="protein sequence ID" value="KAA9332033.1"/>
    <property type="molecule type" value="Genomic_DNA"/>
</dbReference>
<dbReference type="NCBIfam" id="TIGR04131">
    <property type="entry name" value="Bac_Flav_CTERM"/>
    <property type="match status" value="1"/>
</dbReference>
<gene>
    <name evidence="2" type="ORF">F0P96_11105</name>
</gene>
<dbReference type="Pfam" id="PF13585">
    <property type="entry name" value="CHU_C"/>
    <property type="match status" value="1"/>
</dbReference>
<evidence type="ECO:0000313" key="2">
    <source>
        <dbReference type="EMBL" id="KAA9332033.1"/>
    </source>
</evidence>
<sequence length="668" mass="70443">MRTFLLCCTLLMGWLLAARPAAATHLVGGEMSYKYLDDQGGSSTPFRYQFLATVYYNKEVGSAAPDGRPSITVNIYNRSQPALLVRRVVIVRTQFQEITAALPAGCAISVPRVTMATYNAIIELPYSATGFQAIYGESARNVDIGNIDNAGGTGMALTMDITPTPIRNATPVFSDMAVAVICQNDTSFVLNNAFDADGDRLSYSFGTPYSINNAGALLSIDYVPGFSQAAPFGPTGYAALNAATGLASYLCRIAGRFVVAVDVREYRTINGQEVLLGTIRRDVQLVVRRCPGSPALPPAFTPATLARRSYTVEEGQEVVFPIEAVIAGGQPLTLKVSSALLDGAGPYDASFNNNAGSPDANTPLGAVTLTGQGAVGASFRFRAGCGSARATPYDVLAAVQNNVCGGRNIGEVFRIQVTRAAGAVGGIEGDAAVCAFSSGSYTARGLTSPQGFLWSVRGGTIVGPATGATVQVQWGAQAAGRLTVRGISTLGCPTDSVAQVVMLQPGPPISGTAFYCPQTSTGLRYSVVPEAGAVYQWSVSPGTVVGGQGTANVEVNVPNRSTAILRVLNTARPGCAGQLTIAPDMACLAFYNVITPNGDGLNDAFVIENLGHYPGSGLRIYNRWGQQLYQTADYRNDWRGEAQSAGTYYYYLQVSDGRVFKGWFDIVR</sequence>
<dbReference type="AlphaFoldDB" id="A0A7L5A1N6"/>
<protein>
    <submittedName>
        <fullName evidence="2">Gliding motility-associated C-terminal domain-containing protein</fullName>
    </submittedName>
</protein>
<name>A0A7L5A1N6_9BACT</name>
<feature type="domain" description="PKD-like" evidence="1">
    <location>
        <begin position="508"/>
        <end position="567"/>
    </location>
</feature>
<reference evidence="2 3" key="1">
    <citation type="submission" date="2019-09" db="EMBL/GenBank/DDBJ databases">
        <title>Genome sequence of Hymenobacter sp. M3.</title>
        <authorList>
            <person name="Srinivasan S."/>
        </authorList>
    </citation>
    <scope>NUCLEOTIDE SEQUENCE [LARGE SCALE GENOMIC DNA]</scope>
    <source>
        <strain evidence="2 3">M3</strain>
    </source>
</reference>
<feature type="domain" description="PKD-like" evidence="1">
    <location>
        <begin position="424"/>
        <end position="497"/>
    </location>
</feature>
<dbReference type="RefSeq" id="WP_151078960.1">
    <property type="nucleotide sequence ID" value="NZ_CP047647.1"/>
</dbReference>
<dbReference type="InterPro" id="IPR026341">
    <property type="entry name" value="T9SS_type_B"/>
</dbReference>
<evidence type="ECO:0000313" key="3">
    <source>
        <dbReference type="Proteomes" id="UP000326380"/>
    </source>
</evidence>
<organism evidence="2 3">
    <name type="scientific">Hymenobacter busanensis</name>
    <dbReference type="NCBI Taxonomy" id="2607656"/>
    <lineage>
        <taxon>Bacteria</taxon>
        <taxon>Pseudomonadati</taxon>
        <taxon>Bacteroidota</taxon>
        <taxon>Cytophagia</taxon>
        <taxon>Cytophagales</taxon>
        <taxon>Hymenobacteraceae</taxon>
        <taxon>Hymenobacter</taxon>
    </lineage>
</organism>
<evidence type="ECO:0000259" key="1">
    <source>
        <dbReference type="Pfam" id="PF19408"/>
    </source>
</evidence>
<keyword evidence="3" id="KW-1185">Reference proteome</keyword>
<accession>A0A7L5A1N6</accession>
<proteinExistence type="predicted"/>